<proteinExistence type="inferred from homology"/>
<evidence type="ECO:0000256" key="9">
    <source>
        <dbReference type="ARBA" id="ARBA00022960"/>
    </source>
</evidence>
<dbReference type="Proteomes" id="UP000255193">
    <property type="component" value="Unassembled WGS sequence"/>
</dbReference>
<dbReference type="InterPro" id="IPR005758">
    <property type="entry name" value="UDP-N-AcMur_Ala_ligase_MurC"/>
</dbReference>
<evidence type="ECO:0000256" key="4">
    <source>
        <dbReference type="ARBA" id="ARBA00022490"/>
    </source>
</evidence>
<dbReference type="InterPro" id="IPR050061">
    <property type="entry name" value="MurCDEF_pg_biosynth"/>
</dbReference>
<feature type="domain" description="Mur ligase C-terminal" evidence="16">
    <location>
        <begin position="373"/>
        <end position="498"/>
    </location>
</feature>
<dbReference type="GO" id="GO:0005737">
    <property type="term" value="C:cytoplasm"/>
    <property type="evidence" value="ECO:0007669"/>
    <property type="project" value="UniProtKB-SubCell"/>
</dbReference>
<keyword evidence="7 14" id="KW-0547">Nucleotide-binding</keyword>
<dbReference type="GO" id="GO:0009252">
    <property type="term" value="P:peptidoglycan biosynthetic process"/>
    <property type="evidence" value="ECO:0007669"/>
    <property type="project" value="UniProtKB-UniRule"/>
</dbReference>
<dbReference type="NCBIfam" id="TIGR01082">
    <property type="entry name" value="murC"/>
    <property type="match status" value="1"/>
</dbReference>
<comment type="subcellular location">
    <subcellularLocation>
        <location evidence="1 14">Cytoplasm</location>
    </subcellularLocation>
</comment>
<dbReference type="GO" id="GO:0005524">
    <property type="term" value="F:ATP binding"/>
    <property type="evidence" value="ECO:0007669"/>
    <property type="project" value="UniProtKB-UniRule"/>
</dbReference>
<feature type="domain" description="Mur ligase N-terminal catalytic" evidence="15">
    <location>
        <begin position="47"/>
        <end position="144"/>
    </location>
</feature>
<dbReference type="Pfam" id="PF08245">
    <property type="entry name" value="Mur_ligase_M"/>
    <property type="match status" value="1"/>
</dbReference>
<keyword evidence="12 14" id="KW-0961">Cell wall biogenesis/degradation</keyword>
<comment type="similarity">
    <text evidence="14">Belongs to the MurCDEF family.</text>
</comment>
<evidence type="ECO:0000256" key="10">
    <source>
        <dbReference type="ARBA" id="ARBA00022984"/>
    </source>
</evidence>
<dbReference type="SUPFAM" id="SSF51984">
    <property type="entry name" value="MurCD N-terminal domain"/>
    <property type="match status" value="1"/>
</dbReference>
<evidence type="ECO:0000256" key="7">
    <source>
        <dbReference type="ARBA" id="ARBA00022741"/>
    </source>
</evidence>
<keyword evidence="10 14" id="KW-0573">Peptidoglycan synthesis</keyword>
<name>A0A378Q5G4_9GAMM</name>
<keyword evidence="11 14" id="KW-0131">Cell cycle</keyword>
<evidence type="ECO:0000256" key="1">
    <source>
        <dbReference type="ARBA" id="ARBA00004496"/>
    </source>
</evidence>
<dbReference type="GO" id="GO:0008763">
    <property type="term" value="F:UDP-N-acetylmuramate-L-alanine ligase activity"/>
    <property type="evidence" value="ECO:0007669"/>
    <property type="project" value="UniProtKB-UniRule"/>
</dbReference>
<dbReference type="AlphaFoldDB" id="A0A378Q5G4"/>
<evidence type="ECO:0000256" key="8">
    <source>
        <dbReference type="ARBA" id="ARBA00022840"/>
    </source>
</evidence>
<comment type="catalytic activity">
    <reaction evidence="13 14">
        <text>UDP-N-acetyl-alpha-D-muramate + L-alanine + ATP = UDP-N-acetyl-alpha-D-muramoyl-L-alanine + ADP + phosphate + H(+)</text>
        <dbReference type="Rhea" id="RHEA:23372"/>
        <dbReference type="ChEBI" id="CHEBI:15378"/>
        <dbReference type="ChEBI" id="CHEBI:30616"/>
        <dbReference type="ChEBI" id="CHEBI:43474"/>
        <dbReference type="ChEBI" id="CHEBI:57972"/>
        <dbReference type="ChEBI" id="CHEBI:70757"/>
        <dbReference type="ChEBI" id="CHEBI:83898"/>
        <dbReference type="ChEBI" id="CHEBI:456216"/>
        <dbReference type="EC" id="6.3.2.8"/>
    </reaction>
</comment>
<dbReference type="GO" id="GO:0051301">
    <property type="term" value="P:cell division"/>
    <property type="evidence" value="ECO:0007669"/>
    <property type="project" value="UniProtKB-KW"/>
</dbReference>
<keyword evidence="5 14" id="KW-0436">Ligase</keyword>
<dbReference type="SUPFAM" id="SSF53244">
    <property type="entry name" value="MurD-like peptide ligases, peptide-binding domain"/>
    <property type="match status" value="1"/>
</dbReference>
<dbReference type="HAMAP" id="MF_00046">
    <property type="entry name" value="MurC"/>
    <property type="match status" value="1"/>
</dbReference>
<evidence type="ECO:0000313" key="18">
    <source>
        <dbReference type="EMBL" id="STY96040.1"/>
    </source>
</evidence>
<evidence type="ECO:0000256" key="3">
    <source>
        <dbReference type="ARBA" id="ARBA00012211"/>
    </source>
</evidence>
<evidence type="ECO:0000259" key="17">
    <source>
        <dbReference type="Pfam" id="PF08245"/>
    </source>
</evidence>
<dbReference type="InterPro" id="IPR013221">
    <property type="entry name" value="Mur_ligase_cen"/>
</dbReference>
<dbReference type="InterPro" id="IPR004101">
    <property type="entry name" value="Mur_ligase_C"/>
</dbReference>
<dbReference type="EMBL" id="UGQA01000001">
    <property type="protein sequence ID" value="STY96040.1"/>
    <property type="molecule type" value="Genomic_DNA"/>
</dbReference>
<evidence type="ECO:0000256" key="11">
    <source>
        <dbReference type="ARBA" id="ARBA00023306"/>
    </source>
</evidence>
<comment type="function">
    <text evidence="14">Cell wall formation.</text>
</comment>
<evidence type="ECO:0000313" key="19">
    <source>
        <dbReference type="Proteomes" id="UP000255193"/>
    </source>
</evidence>
<evidence type="ECO:0000256" key="5">
    <source>
        <dbReference type="ARBA" id="ARBA00022598"/>
    </source>
</evidence>
<dbReference type="Gene3D" id="3.40.50.720">
    <property type="entry name" value="NAD(P)-binding Rossmann-like Domain"/>
    <property type="match status" value="1"/>
</dbReference>
<protein>
    <recommendedName>
        <fullName evidence="3 14">UDP-N-acetylmuramate--L-alanine ligase</fullName>
        <ecNumber evidence="3 14">6.3.2.8</ecNumber>
    </recommendedName>
    <alternativeName>
        <fullName evidence="14">UDP-N-acetylmuramoyl-L-alanine synthetase</fullName>
    </alternativeName>
</protein>
<dbReference type="Gene3D" id="3.90.190.20">
    <property type="entry name" value="Mur ligase, C-terminal domain"/>
    <property type="match status" value="1"/>
</dbReference>
<evidence type="ECO:0000256" key="12">
    <source>
        <dbReference type="ARBA" id="ARBA00023316"/>
    </source>
</evidence>
<evidence type="ECO:0000259" key="16">
    <source>
        <dbReference type="Pfam" id="PF02875"/>
    </source>
</evidence>
<keyword evidence="9 14" id="KW-0133">Cell shape</keyword>
<feature type="binding site" evidence="14">
    <location>
        <begin position="151"/>
        <end position="157"/>
    </location>
    <ligand>
        <name>ATP</name>
        <dbReference type="ChEBI" id="CHEBI:30616"/>
    </ligand>
</feature>
<evidence type="ECO:0000256" key="13">
    <source>
        <dbReference type="ARBA" id="ARBA00047833"/>
    </source>
</evidence>
<evidence type="ECO:0000256" key="2">
    <source>
        <dbReference type="ARBA" id="ARBA00004752"/>
    </source>
</evidence>
<dbReference type="InterPro" id="IPR000713">
    <property type="entry name" value="Mur_ligase_N"/>
</dbReference>
<dbReference type="Pfam" id="PF02875">
    <property type="entry name" value="Mur_ligase_C"/>
    <property type="match status" value="1"/>
</dbReference>
<gene>
    <name evidence="14 18" type="primary">murC</name>
    <name evidence="18" type="ORF">NCTC11091_01850</name>
</gene>
<dbReference type="UniPathway" id="UPA00219"/>
<dbReference type="PANTHER" id="PTHR43445:SF3">
    <property type="entry name" value="UDP-N-ACETYLMURAMATE--L-ALANINE LIGASE"/>
    <property type="match status" value="1"/>
</dbReference>
<dbReference type="EC" id="6.3.2.8" evidence="3 14"/>
<evidence type="ECO:0000259" key="15">
    <source>
        <dbReference type="Pfam" id="PF01225"/>
    </source>
</evidence>
<keyword evidence="6 14" id="KW-0132">Cell division</keyword>
<sequence length="517" mass="56341">MPTTANPDLIDQTAIQPSTSLTPNLIGGRRFSKRVIEIPEMRRIERVHFVGIGGAGMCGIAEVVHNHGYAVSGSDIKASPVTERLTQMGVQVFIGHDSKNISAADVVVVSSAIDRQNPEIQAALTARIPVIRRADMLGELMRYRHGIAVAGAHGKTTTTSLLTTILTEAGLDPTYVIGGKLNASGKNASLGKSCYLVAEADESDASFLSLRPMAAIVTNIDQDHMDTYGNSFDKLKAAYVQFLQNMPFYGLAVLCGDDKELYAMIDDIARPVLTFGLEKHNDVQAVDVQTDGLKTRFTVLRKDREPLPITLNIPGIHNVYNALAAIAMATDEGVPDDAIARAVEKFSGVGRRFEHHGRYTVPQAADHAADSTANDVIMVDDYGHHPTEVAMTIKAARQSYPDRRLVMLFQPHRYSRTRDCFDDFVEVLSQVDVLLLLDVYSAGEAPIEGADSRSLARNIRLRGQVEPILLNINDMAQIRQILPNVLKANDLLITQGAGNVGQLCLDLANSGLFFNQQ</sequence>
<comment type="pathway">
    <text evidence="2 14">Cell wall biogenesis; peptidoglycan biosynthesis.</text>
</comment>
<dbReference type="SUPFAM" id="SSF53623">
    <property type="entry name" value="MurD-like peptide ligases, catalytic domain"/>
    <property type="match status" value="1"/>
</dbReference>
<dbReference type="Pfam" id="PF01225">
    <property type="entry name" value="Mur_ligase"/>
    <property type="match status" value="1"/>
</dbReference>
<keyword evidence="8 14" id="KW-0067">ATP-binding</keyword>
<dbReference type="GO" id="GO:0008360">
    <property type="term" value="P:regulation of cell shape"/>
    <property type="evidence" value="ECO:0007669"/>
    <property type="project" value="UniProtKB-KW"/>
</dbReference>
<dbReference type="FunFam" id="3.40.1190.10:FF:000001">
    <property type="entry name" value="UDP-N-acetylmuramate--L-alanine ligase"/>
    <property type="match status" value="1"/>
</dbReference>
<dbReference type="InterPro" id="IPR036565">
    <property type="entry name" value="Mur-like_cat_sf"/>
</dbReference>
<organism evidence="18 19">
    <name type="scientific">Faucicola atlantae</name>
    <dbReference type="NCBI Taxonomy" id="34059"/>
    <lineage>
        <taxon>Bacteria</taxon>
        <taxon>Pseudomonadati</taxon>
        <taxon>Pseudomonadota</taxon>
        <taxon>Gammaproteobacteria</taxon>
        <taxon>Moraxellales</taxon>
        <taxon>Moraxellaceae</taxon>
        <taxon>Faucicola</taxon>
    </lineage>
</organism>
<evidence type="ECO:0000256" key="6">
    <source>
        <dbReference type="ARBA" id="ARBA00022618"/>
    </source>
</evidence>
<feature type="domain" description="Mur ligase central" evidence="17">
    <location>
        <begin position="149"/>
        <end position="329"/>
    </location>
</feature>
<keyword evidence="4 14" id="KW-0963">Cytoplasm</keyword>
<dbReference type="Gene3D" id="3.40.1190.10">
    <property type="entry name" value="Mur-like, catalytic domain"/>
    <property type="match status" value="1"/>
</dbReference>
<dbReference type="InterPro" id="IPR036615">
    <property type="entry name" value="Mur_ligase_C_dom_sf"/>
</dbReference>
<accession>A0A378Q5G4</accession>
<dbReference type="PANTHER" id="PTHR43445">
    <property type="entry name" value="UDP-N-ACETYLMURAMATE--L-ALANINE LIGASE-RELATED"/>
    <property type="match status" value="1"/>
</dbReference>
<evidence type="ECO:0000256" key="14">
    <source>
        <dbReference type="HAMAP-Rule" id="MF_00046"/>
    </source>
</evidence>
<dbReference type="GO" id="GO:0071555">
    <property type="term" value="P:cell wall organization"/>
    <property type="evidence" value="ECO:0007669"/>
    <property type="project" value="UniProtKB-KW"/>
</dbReference>
<reference evidence="18 19" key="1">
    <citation type="submission" date="2018-06" db="EMBL/GenBank/DDBJ databases">
        <authorList>
            <consortium name="Pathogen Informatics"/>
            <person name="Doyle S."/>
        </authorList>
    </citation>
    <scope>NUCLEOTIDE SEQUENCE [LARGE SCALE GENOMIC DNA]</scope>
    <source>
        <strain evidence="18 19">NCTC11091</strain>
    </source>
</reference>